<protein>
    <recommendedName>
        <fullName evidence="3">Outer membrane protein beta-barrel domain-containing protein</fullName>
    </recommendedName>
</protein>
<dbReference type="SUPFAM" id="SSF56925">
    <property type="entry name" value="OMPA-like"/>
    <property type="match status" value="1"/>
</dbReference>
<keyword evidence="5" id="KW-1185">Reference proteome</keyword>
<dbReference type="Pfam" id="PF13505">
    <property type="entry name" value="OMP_b-brl"/>
    <property type="match status" value="1"/>
</dbReference>
<comment type="subcellular location">
    <subcellularLocation>
        <location evidence="1">Cell outer membrane</location>
    </subcellularLocation>
</comment>
<dbReference type="OrthoDB" id="6101900at2"/>
<dbReference type="Proteomes" id="UP000078572">
    <property type="component" value="Chromosome 1"/>
</dbReference>
<organism evidence="4 5">
    <name type="scientific">Ralstonia insidiosa</name>
    <dbReference type="NCBI Taxonomy" id="190721"/>
    <lineage>
        <taxon>Bacteria</taxon>
        <taxon>Pseudomonadati</taxon>
        <taxon>Pseudomonadota</taxon>
        <taxon>Betaproteobacteria</taxon>
        <taxon>Burkholderiales</taxon>
        <taxon>Burkholderiaceae</taxon>
        <taxon>Ralstonia</taxon>
    </lineage>
</organism>
<dbReference type="Gene3D" id="2.40.160.20">
    <property type="match status" value="1"/>
</dbReference>
<gene>
    <name evidence="4" type="ORF">A9Y76_05665</name>
</gene>
<dbReference type="STRING" id="190721.ACS15_1230"/>
<dbReference type="InterPro" id="IPR027385">
    <property type="entry name" value="Beta-barrel_OMP"/>
</dbReference>
<dbReference type="AlphaFoldDB" id="A0A191ZV64"/>
<evidence type="ECO:0000256" key="2">
    <source>
        <dbReference type="ARBA" id="ARBA00022729"/>
    </source>
</evidence>
<dbReference type="EMBL" id="CP016022">
    <property type="protein sequence ID" value="ANJ71981.1"/>
    <property type="molecule type" value="Genomic_DNA"/>
</dbReference>
<evidence type="ECO:0000256" key="1">
    <source>
        <dbReference type="ARBA" id="ARBA00004442"/>
    </source>
</evidence>
<keyword evidence="2" id="KW-0732">Signal</keyword>
<dbReference type="InterPro" id="IPR011250">
    <property type="entry name" value="OMP/PagP_B-barrel"/>
</dbReference>
<proteinExistence type="predicted"/>
<evidence type="ECO:0000259" key="3">
    <source>
        <dbReference type="Pfam" id="PF13505"/>
    </source>
</evidence>
<sequence length="235" mass="25418">MIKTFALPGALALLFSGTAFAQTTTDASKEDGYYGAVRIVGAKHKADDMASTARPRIGSFVSIDDSANLVTGSFALGYDFANGWRVEGEYTLPRKDAFVSGSTRWPSNNYHDIHSQRLMANVYRDFAVAKNVSVYAMGGLGLAMLKSEGAQINPANGFGGPFNSASQTNLAWSLGAGVSYSPIKKLTLDLGYRYVDMGKTESGWNAFTNAVGMQDEMLRAKLVSHEIYLGARYKF</sequence>
<name>A0A191ZV64_9RALS</name>
<reference evidence="5" key="1">
    <citation type="submission" date="2016-06" db="EMBL/GenBank/DDBJ databases">
        <authorList>
            <person name="Xu Y."/>
            <person name="Nagy A."/>
            <person name="Yan X."/>
            <person name="Kim S.W."/>
            <person name="Haley B."/>
            <person name="Liu N.T."/>
            <person name="Nou X."/>
        </authorList>
    </citation>
    <scope>NUCLEOTIDE SEQUENCE [LARGE SCALE GENOMIC DNA]</scope>
    <source>
        <strain evidence="5">ATCC 49129</strain>
    </source>
</reference>
<accession>A0A191ZV64</accession>
<evidence type="ECO:0000313" key="5">
    <source>
        <dbReference type="Proteomes" id="UP000078572"/>
    </source>
</evidence>
<dbReference type="GO" id="GO:0009279">
    <property type="term" value="C:cell outer membrane"/>
    <property type="evidence" value="ECO:0007669"/>
    <property type="project" value="UniProtKB-SubCell"/>
</dbReference>
<evidence type="ECO:0000313" key="4">
    <source>
        <dbReference type="EMBL" id="ANJ71981.1"/>
    </source>
</evidence>
<feature type="domain" description="Outer membrane protein beta-barrel" evidence="3">
    <location>
        <begin position="13"/>
        <end position="235"/>
    </location>
</feature>